<evidence type="ECO:0000256" key="5">
    <source>
        <dbReference type="ARBA" id="ARBA00023242"/>
    </source>
</evidence>
<keyword evidence="5" id="KW-0539">Nucleus</keyword>
<keyword evidence="8" id="KW-1185">Reference proteome</keyword>
<comment type="subcellular location">
    <subcellularLocation>
        <location evidence="1">Nucleus</location>
    </subcellularLocation>
</comment>
<dbReference type="GO" id="GO:0016592">
    <property type="term" value="C:mediator complex"/>
    <property type="evidence" value="ECO:0007669"/>
    <property type="project" value="InterPro"/>
</dbReference>
<keyword evidence="3" id="KW-0805">Transcription regulation</keyword>
<evidence type="ECO:0000256" key="6">
    <source>
        <dbReference type="SAM" id="MobiDB-lite"/>
    </source>
</evidence>
<evidence type="ECO:0000256" key="2">
    <source>
        <dbReference type="ARBA" id="ARBA00005942"/>
    </source>
</evidence>
<evidence type="ECO:0000313" key="8">
    <source>
        <dbReference type="Proteomes" id="UP000193685"/>
    </source>
</evidence>
<protein>
    <submittedName>
        <fullName evidence="7">Uncharacterized protein</fullName>
    </submittedName>
</protein>
<dbReference type="OrthoDB" id="203279at2759"/>
<dbReference type="Pfam" id="PF06179">
    <property type="entry name" value="Med22"/>
    <property type="match status" value="1"/>
</dbReference>
<dbReference type="GO" id="GO:0003712">
    <property type="term" value="F:transcription coregulator activity"/>
    <property type="evidence" value="ECO:0007669"/>
    <property type="project" value="InterPro"/>
</dbReference>
<evidence type="ECO:0000256" key="1">
    <source>
        <dbReference type="ARBA" id="ARBA00004123"/>
    </source>
</evidence>
<name>A0A1Y2EVD9_PROLT</name>
<dbReference type="InterPro" id="IPR009332">
    <property type="entry name" value="Med22"/>
</dbReference>
<dbReference type="RefSeq" id="XP_040722350.1">
    <property type="nucleotide sequence ID" value="XM_040870761.1"/>
</dbReference>
<organism evidence="7 8">
    <name type="scientific">Protomyces lactucae-debilis</name>
    <dbReference type="NCBI Taxonomy" id="2754530"/>
    <lineage>
        <taxon>Eukaryota</taxon>
        <taxon>Fungi</taxon>
        <taxon>Dikarya</taxon>
        <taxon>Ascomycota</taxon>
        <taxon>Taphrinomycotina</taxon>
        <taxon>Taphrinomycetes</taxon>
        <taxon>Taphrinales</taxon>
        <taxon>Protomycetaceae</taxon>
        <taxon>Protomyces</taxon>
    </lineage>
</organism>
<feature type="region of interest" description="Disordered" evidence="6">
    <location>
        <begin position="48"/>
        <end position="74"/>
    </location>
</feature>
<dbReference type="GO" id="GO:0006357">
    <property type="term" value="P:regulation of transcription by RNA polymerase II"/>
    <property type="evidence" value="ECO:0007669"/>
    <property type="project" value="InterPro"/>
</dbReference>
<comment type="similarity">
    <text evidence="2">Belongs to the Mediator complex subunit 22 family.</text>
</comment>
<comment type="caution">
    <text evidence="7">The sequence shown here is derived from an EMBL/GenBank/DDBJ whole genome shotgun (WGS) entry which is preliminary data.</text>
</comment>
<evidence type="ECO:0000256" key="4">
    <source>
        <dbReference type="ARBA" id="ARBA00023163"/>
    </source>
</evidence>
<dbReference type="GeneID" id="63787360"/>
<dbReference type="Gene3D" id="6.10.280.160">
    <property type="entry name" value="Mediator of RNA polymerase II transcription subunit 22"/>
    <property type="match status" value="1"/>
</dbReference>
<proteinExistence type="inferred from homology"/>
<reference evidence="7 8" key="1">
    <citation type="submission" date="2016-07" db="EMBL/GenBank/DDBJ databases">
        <title>Pervasive Adenine N6-methylation of Active Genes in Fungi.</title>
        <authorList>
            <consortium name="DOE Joint Genome Institute"/>
            <person name="Mondo S.J."/>
            <person name="Dannebaum R.O."/>
            <person name="Kuo R.C."/>
            <person name="Labutti K."/>
            <person name="Haridas S."/>
            <person name="Kuo A."/>
            <person name="Salamov A."/>
            <person name="Ahrendt S.R."/>
            <person name="Lipzen A."/>
            <person name="Sullivan W."/>
            <person name="Andreopoulos W.B."/>
            <person name="Clum A."/>
            <person name="Lindquist E."/>
            <person name="Daum C."/>
            <person name="Ramamoorthy G.K."/>
            <person name="Gryganskyi A."/>
            <person name="Culley D."/>
            <person name="Magnuson J.K."/>
            <person name="James T.Y."/>
            <person name="O'Malley M.A."/>
            <person name="Stajich J.E."/>
            <person name="Spatafora J.W."/>
            <person name="Visel A."/>
            <person name="Grigoriev I.V."/>
        </authorList>
    </citation>
    <scope>NUCLEOTIDE SEQUENCE [LARGE SCALE GENOMIC DNA]</scope>
    <source>
        <strain evidence="7 8">12-1054</strain>
    </source>
</reference>
<feature type="compositionally biased region" description="Low complexity" evidence="6">
    <location>
        <begin position="62"/>
        <end position="74"/>
    </location>
</feature>
<evidence type="ECO:0000256" key="3">
    <source>
        <dbReference type="ARBA" id="ARBA00023015"/>
    </source>
</evidence>
<dbReference type="EMBL" id="MCFI01000026">
    <property type="protein sequence ID" value="ORY75477.1"/>
    <property type="molecule type" value="Genomic_DNA"/>
</dbReference>
<dbReference type="AlphaFoldDB" id="A0A1Y2EVD9"/>
<evidence type="ECO:0000313" key="7">
    <source>
        <dbReference type="EMBL" id="ORY75477.1"/>
    </source>
</evidence>
<accession>A0A1Y2EVD9</accession>
<gene>
    <name evidence="7" type="ORF">BCR37DRAFT_389693</name>
</gene>
<sequence length="150" mass="16273">MPPKQASGTALTHSLLDVQEQRTEQTIARINQATEQLLARFTQVTALAQHSAEREATEEGADAPARASDAQQAARSLQITNATSAMVRAFEELRRIIYEVKELWVLGGDVKLKDQTIELGIDQESMSLGEKQKVMDNAAVVLSGLGASLV</sequence>
<keyword evidence="4" id="KW-0804">Transcription</keyword>
<dbReference type="Proteomes" id="UP000193685">
    <property type="component" value="Unassembled WGS sequence"/>
</dbReference>